<reference evidence="1 2" key="1">
    <citation type="journal article" date="2000" name="Nature">
        <title>The genome sequence of the plant pathogen Xylella fastidiosa.</title>
        <authorList>
            <person name="Simpson A.J."/>
            <person name="Reinach F.C."/>
            <person name="Arruda P."/>
            <person name="Abreu F.A."/>
            <person name="Acencio M."/>
            <person name="Alvarenga R."/>
            <person name="Alves L.M."/>
            <person name="Araya J.E."/>
            <person name="Baia G.S."/>
            <person name="Baptista C.S."/>
            <person name="Barros M.H."/>
            <person name="Bonaccorsi E.D."/>
            <person name="Bordin S."/>
            <person name="Bove J.M."/>
            <person name="Briones M.R."/>
            <person name="Bueno M.R."/>
            <person name="Camargo A.A."/>
            <person name="Camargo L.E."/>
            <person name="Carraro D.M."/>
            <person name="Carrer H."/>
            <person name="Colauto N.B."/>
            <person name="Colombo C."/>
            <person name="Costa F.F."/>
            <person name="Costa M.C."/>
            <person name="Costa-Neto C.M."/>
            <person name="Coutinho L.L."/>
            <person name="Cristofani M."/>
            <person name="Dias-Neto E."/>
            <person name="Docena C."/>
            <person name="El-Dorry H."/>
            <person name="Facincani A.P."/>
            <person name="Ferreira A.J."/>
            <person name="Ferreira V.C."/>
            <person name="Ferro J.A."/>
            <person name="Fraga J.S."/>
            <person name="Franca S.C."/>
            <person name="Franco M.C."/>
            <person name="Frohme M."/>
            <person name="Furlan L.R."/>
            <person name="Garnier M."/>
            <person name="Goldman G.H."/>
            <person name="Goldman M.H."/>
            <person name="Gomes S.L."/>
            <person name="Gruber A."/>
            <person name="Ho P.L."/>
            <person name="Hoheisel J.D."/>
            <person name="Junqueira M.L."/>
            <person name="Kemper E.L."/>
            <person name="Kitajima J.P."/>
            <person name="Krieger J.E."/>
            <person name="Kuramae E.E."/>
            <person name="Laigret F."/>
            <person name="Lambais M.R."/>
            <person name="Leite L.C."/>
            <person name="Lemos E.G."/>
            <person name="Lemos M.V."/>
            <person name="Lopes S.A."/>
            <person name="Lopes C.R."/>
            <person name="Machado J.A."/>
            <person name="Machado M.A."/>
            <person name="Madeira A.M."/>
            <person name="Madeira H.M."/>
            <person name="Marino C.L."/>
            <person name="Marques M.V."/>
            <person name="Martins E.A."/>
            <person name="Martins E.M."/>
            <person name="Matsukuma A.Y."/>
            <person name="Menck C.F."/>
            <person name="Miracca E.C."/>
            <person name="Miyaki C.Y."/>
            <person name="Monteriro-Vitorello C.B."/>
            <person name="Moon D.H."/>
            <person name="Nagai M.A."/>
            <person name="Nascimento A.L."/>
            <person name="Netto L.E."/>
            <person name="Nhani A.Jr."/>
            <person name="Nobrega F.G."/>
            <person name="Nunes L.R."/>
            <person name="Oliveira M.A."/>
            <person name="de Oliveira M.C."/>
            <person name="de Oliveira R.C."/>
            <person name="Palmieri D.A."/>
            <person name="Paris A."/>
            <person name="Peixoto B.R."/>
            <person name="Pereira G.A."/>
            <person name="Pereira H.A.Jr."/>
            <person name="Pesquero J.B."/>
            <person name="Quaggio R.B."/>
            <person name="Roberto P.G."/>
            <person name="Rodrigues V."/>
            <person name="de M Rosa A.J."/>
            <person name="de Rosa V.E.Jr."/>
            <person name="de Sa R.G."/>
            <person name="Santelli R.V."/>
            <person name="Sawasaki H.E."/>
            <person name="da Silva A.C."/>
            <person name="da Silva A.M."/>
            <person name="da Silva F.R."/>
            <person name="da Silva W.A.Jr."/>
            <person name="da Silveira J.F."/>
            <person name="Silvestri M.L."/>
            <person name="Siqueira W.J."/>
            <person name="de Souza A.A."/>
            <person name="de Souza A.P."/>
            <person name="Terenzi M.F."/>
            <person name="Truffi D."/>
            <person name="Tsai S.M."/>
            <person name="Tsuhako M.H."/>
            <person name="Vallada H."/>
            <person name="Van Sluys M.A."/>
            <person name="Verjovski-Almeida S."/>
            <person name="Vettore A.L."/>
            <person name="Zago M.A."/>
            <person name="Zatz M."/>
            <person name="Meidanis J."/>
            <person name="Setubal J.C."/>
        </authorList>
    </citation>
    <scope>NUCLEOTIDE SEQUENCE [LARGE SCALE GENOMIC DNA]</scope>
    <source>
        <strain evidence="1 2">9a5c</strain>
    </source>
</reference>
<protein>
    <submittedName>
        <fullName evidence="1">Uncharacterized protein</fullName>
    </submittedName>
</protein>
<name>Q9PEK1_XYLFA</name>
<dbReference type="EMBL" id="AE003849">
    <property type="protein sequence ID" value="AAF83837.1"/>
    <property type="molecule type" value="Genomic_DNA"/>
</dbReference>
<gene>
    <name evidence="1" type="ordered locus">XF_1027</name>
</gene>
<organism evidence="1 2">
    <name type="scientific">Xylella fastidiosa (strain 9a5c)</name>
    <dbReference type="NCBI Taxonomy" id="160492"/>
    <lineage>
        <taxon>Bacteria</taxon>
        <taxon>Pseudomonadati</taxon>
        <taxon>Pseudomonadota</taxon>
        <taxon>Gammaproteobacteria</taxon>
        <taxon>Lysobacterales</taxon>
        <taxon>Lysobacteraceae</taxon>
        <taxon>Xylella</taxon>
    </lineage>
</organism>
<evidence type="ECO:0000313" key="2">
    <source>
        <dbReference type="Proteomes" id="UP000000812"/>
    </source>
</evidence>
<dbReference type="HOGENOM" id="CLU_2573118_0_0_6"/>
<dbReference type="KEGG" id="xfa:XF_1027"/>
<sequence length="81" mass="9027">MLSNIPDHEVHTTGSFDYAPTDVATVTTQKVLTALGRTHHLLQCSRASPKDASPYEHKQIQPIIAIHTHIRTAKKHRTVAH</sequence>
<dbReference type="Proteomes" id="UP000000812">
    <property type="component" value="Chromosome"/>
</dbReference>
<evidence type="ECO:0000313" key="1">
    <source>
        <dbReference type="EMBL" id="AAF83837.1"/>
    </source>
</evidence>
<accession>Q9PEK1</accession>
<dbReference type="AlphaFoldDB" id="Q9PEK1"/>
<proteinExistence type="predicted"/>
<dbReference type="PIR" id="F82731">
    <property type="entry name" value="F82731"/>
</dbReference>